<dbReference type="PANTHER" id="PTHR43920:SF5">
    <property type="entry name" value="CHLORIDE INTRACELLULAR CHANNEL CLIC"/>
    <property type="match status" value="1"/>
</dbReference>
<evidence type="ECO:0000313" key="2">
    <source>
        <dbReference type="EMBL" id="CAL5133193.1"/>
    </source>
</evidence>
<dbReference type="GO" id="GO:0005737">
    <property type="term" value="C:cytoplasm"/>
    <property type="evidence" value="ECO:0007669"/>
    <property type="project" value="TreeGrafter"/>
</dbReference>
<reference evidence="2" key="1">
    <citation type="submission" date="2024-06" db="EMBL/GenBank/DDBJ databases">
        <authorList>
            <person name="Liu X."/>
            <person name="Lenzi L."/>
            <person name="Haldenby T S."/>
            <person name="Uol C."/>
        </authorList>
    </citation>
    <scope>NUCLEOTIDE SEQUENCE</scope>
</reference>
<feature type="region of interest" description="Disordered" evidence="1">
    <location>
        <begin position="305"/>
        <end position="365"/>
    </location>
</feature>
<evidence type="ECO:0000313" key="3">
    <source>
        <dbReference type="Proteomes" id="UP001497525"/>
    </source>
</evidence>
<feature type="compositionally biased region" description="Polar residues" evidence="1">
    <location>
        <begin position="315"/>
        <end position="344"/>
    </location>
</feature>
<dbReference type="AlphaFoldDB" id="A0AAV2T6X0"/>
<dbReference type="SUPFAM" id="SSF47616">
    <property type="entry name" value="GST C-terminal domain-like"/>
    <property type="match status" value="1"/>
</dbReference>
<dbReference type="GO" id="GO:0016324">
    <property type="term" value="C:apical plasma membrane"/>
    <property type="evidence" value="ECO:0007669"/>
    <property type="project" value="TreeGrafter"/>
</dbReference>
<evidence type="ECO:0000256" key="1">
    <source>
        <dbReference type="SAM" id="MobiDB-lite"/>
    </source>
</evidence>
<dbReference type="EMBL" id="CAXLJL010000156">
    <property type="protein sequence ID" value="CAL5133193.1"/>
    <property type="molecule type" value="Genomic_DNA"/>
</dbReference>
<protein>
    <submittedName>
        <fullName evidence="2">Uncharacterized protein</fullName>
    </submittedName>
</protein>
<dbReference type="Gene3D" id="3.40.30.10">
    <property type="entry name" value="Glutaredoxin"/>
    <property type="match status" value="1"/>
</dbReference>
<sequence length="365" mass="41438">MFDKPLIDLIVPVSSSRPQTQGACPVSQKWFMLYYLLVERDLLNLRVTPISPNQPPERLKEMRISRQLPVVIYTPPGTSPPLVTRLSMLSSVSGQQRTESVAETEDERDQLLDSWHIPNFTSRSNNLPLVCQMVGSLNQLLQFGSVSSVQKCLSRINDHLKKTGTVFLEGDEPGYLDCILSPKLQHLRVAGGYYRGYSIPDELDYLQTYVNNICSLAAFRVSCPSDVDILLHYLERLVGTNTEVLAAHKRRIFQIPSDFQLLVPQEQKRRIEYGEQSPATCSGVAGTCPYPRSSLNRYKTMENWNRESKPDVSPDAQSHTTPYRGSSQYHPANSDNYSRQQVQDTRGHAQNPLYRNIPPSRYFNS</sequence>
<dbReference type="PANTHER" id="PTHR43920">
    <property type="entry name" value="CHLORIDE INTRACELLULAR CHANNEL, ISOFORM A"/>
    <property type="match status" value="1"/>
</dbReference>
<proteinExistence type="predicted"/>
<dbReference type="Gene3D" id="1.20.1050.10">
    <property type="match status" value="1"/>
</dbReference>
<gene>
    <name evidence="2" type="ORF">CDAUBV1_LOCUS6464</name>
</gene>
<comment type="caution">
    <text evidence="2">The sequence shown here is derived from an EMBL/GenBank/DDBJ whole genome shotgun (WGS) entry which is preliminary data.</text>
</comment>
<dbReference type="Pfam" id="PF13410">
    <property type="entry name" value="GST_C_2"/>
    <property type="match status" value="1"/>
</dbReference>
<organism evidence="2 3">
    <name type="scientific">Calicophoron daubneyi</name>
    <name type="common">Rumen fluke</name>
    <name type="synonym">Paramphistomum daubneyi</name>
    <dbReference type="NCBI Taxonomy" id="300641"/>
    <lineage>
        <taxon>Eukaryota</taxon>
        <taxon>Metazoa</taxon>
        <taxon>Spiralia</taxon>
        <taxon>Lophotrochozoa</taxon>
        <taxon>Platyhelminthes</taxon>
        <taxon>Trematoda</taxon>
        <taxon>Digenea</taxon>
        <taxon>Plagiorchiida</taxon>
        <taxon>Pronocephalata</taxon>
        <taxon>Paramphistomoidea</taxon>
        <taxon>Paramphistomidae</taxon>
        <taxon>Calicophoron</taxon>
    </lineage>
</organism>
<accession>A0AAV2T6X0</accession>
<name>A0AAV2T6X0_CALDB</name>
<dbReference type="InterPro" id="IPR036282">
    <property type="entry name" value="Glutathione-S-Trfase_C_sf"/>
</dbReference>
<dbReference type="GO" id="GO:0005254">
    <property type="term" value="F:chloride channel activity"/>
    <property type="evidence" value="ECO:0007669"/>
    <property type="project" value="TreeGrafter"/>
</dbReference>
<dbReference type="Proteomes" id="UP001497525">
    <property type="component" value="Unassembled WGS sequence"/>
</dbReference>